<dbReference type="Proteomes" id="UP000326881">
    <property type="component" value="Plasmid unnamed"/>
</dbReference>
<dbReference type="EMBL" id="CP043499">
    <property type="protein sequence ID" value="QFY62869.1"/>
    <property type="molecule type" value="Genomic_DNA"/>
</dbReference>
<evidence type="ECO:0000256" key="1">
    <source>
        <dbReference type="ARBA" id="ARBA00022630"/>
    </source>
</evidence>
<evidence type="ECO:0000256" key="3">
    <source>
        <dbReference type="ARBA" id="ARBA00023002"/>
    </source>
</evidence>
<evidence type="ECO:0000313" key="6">
    <source>
        <dbReference type="Proteomes" id="UP000326881"/>
    </source>
</evidence>
<dbReference type="InterPro" id="IPR006094">
    <property type="entry name" value="Oxid_FAD_bind_N"/>
</dbReference>
<accession>A0A5Q0CG79</accession>
<dbReference type="InterPro" id="IPR016169">
    <property type="entry name" value="FAD-bd_PCMH_sub2"/>
</dbReference>
<evidence type="ECO:0000313" key="5">
    <source>
        <dbReference type="EMBL" id="QFY62869.1"/>
    </source>
</evidence>
<dbReference type="InterPro" id="IPR016167">
    <property type="entry name" value="FAD-bd_PCMH_sub1"/>
</dbReference>
<dbReference type="GO" id="GO:0071949">
    <property type="term" value="F:FAD binding"/>
    <property type="evidence" value="ECO:0007669"/>
    <property type="project" value="InterPro"/>
</dbReference>
<dbReference type="InterPro" id="IPR016171">
    <property type="entry name" value="Vanillyl_alc_oxidase_C-sub2"/>
</dbReference>
<dbReference type="SUPFAM" id="SSF56176">
    <property type="entry name" value="FAD-binding/transporter-associated domain-like"/>
    <property type="match status" value="1"/>
</dbReference>
<keyword evidence="3" id="KW-0560">Oxidoreductase</keyword>
<dbReference type="Gene3D" id="3.30.70.2530">
    <property type="match status" value="1"/>
</dbReference>
<dbReference type="AlphaFoldDB" id="A0A5Q0CG79"/>
<dbReference type="Pfam" id="PF04030">
    <property type="entry name" value="ALO"/>
    <property type="match status" value="1"/>
</dbReference>
<dbReference type="PANTHER" id="PTHR43762:SF1">
    <property type="entry name" value="D-ARABINONO-1,4-LACTONE OXIDASE"/>
    <property type="match status" value="1"/>
</dbReference>
<evidence type="ECO:0000259" key="4">
    <source>
        <dbReference type="PROSITE" id="PS51387"/>
    </source>
</evidence>
<feature type="domain" description="FAD-binding PCMH-type" evidence="4">
    <location>
        <begin position="13"/>
        <end position="176"/>
    </location>
</feature>
<dbReference type="InterPro" id="IPR036318">
    <property type="entry name" value="FAD-bd_PCMH-like_sf"/>
</dbReference>
<dbReference type="Pfam" id="PF01565">
    <property type="entry name" value="FAD_binding_4"/>
    <property type="match status" value="1"/>
</dbReference>
<dbReference type="KEGG" id="rgr:FZ934_21205"/>
<sequence>MKTPPSTNWAASFRYGFRDCVYPTSVDALCETVARSKNLKVLGSRHSFNAIADGDLAVILSDMPVDPVVEADGASVSVGGHATYGELASFLNERKLAIHNLASLPHISIAGAIATATHGSGDGNGNLATAVSAIEFVAGDGTLVRLKRGDPDFPGAVVHLGALGVITRVTLDVLPEFEVAQGVYEGLSWPALLENFDAIMGACYSVSVFTQWREQAGAIWLKRKAGAYNWAEDMFGAMRSTVKRHPIIGLDPQNSTDQLQQYGRWSDRLPHFKMGFTPSNGEEIQSEFHVPRRFAAAAIEALLGIRERFVPLIQASEFRTVAADDLWLSPQYQRDTLSIHFTWVREQAAVDEAVSHIEEALSAFEALPHWGKVFSLRPIGRLYPKFADFSALRDRLDPQRKFSNQWLETVLSER</sequence>
<keyword evidence="6" id="KW-1185">Reference proteome</keyword>
<name>A0A5Q0CG79_9HYPH</name>
<keyword evidence="2" id="KW-0274">FAD</keyword>
<dbReference type="PROSITE" id="PS51387">
    <property type="entry name" value="FAD_PCMH"/>
    <property type="match status" value="1"/>
</dbReference>
<dbReference type="RefSeq" id="WP_153272854.1">
    <property type="nucleotide sequence ID" value="NZ_CP043499.1"/>
</dbReference>
<proteinExistence type="predicted"/>
<organism evidence="5 6">
    <name type="scientific">Rhizobium grahamii</name>
    <dbReference type="NCBI Taxonomy" id="1120045"/>
    <lineage>
        <taxon>Bacteria</taxon>
        <taxon>Pseudomonadati</taxon>
        <taxon>Pseudomonadota</taxon>
        <taxon>Alphaproteobacteria</taxon>
        <taxon>Hyphomicrobiales</taxon>
        <taxon>Rhizobiaceae</taxon>
        <taxon>Rhizobium/Agrobacterium group</taxon>
        <taxon>Rhizobium</taxon>
    </lineage>
</organism>
<dbReference type="Gene3D" id="1.10.45.10">
    <property type="entry name" value="Vanillyl-alcohol Oxidase, Chain A, domain 4"/>
    <property type="match status" value="1"/>
</dbReference>
<geneLocation type="plasmid" evidence="5 6">
    <name>unnamed</name>
</geneLocation>
<dbReference type="Gene3D" id="3.30.70.2520">
    <property type="match status" value="1"/>
</dbReference>
<dbReference type="InterPro" id="IPR010031">
    <property type="entry name" value="FAD_lactone_oxidase-like"/>
</dbReference>
<dbReference type="Gene3D" id="3.30.43.10">
    <property type="entry name" value="Uridine Diphospho-n-acetylenolpyruvylglucosamine Reductase, domain 2"/>
    <property type="match status" value="1"/>
</dbReference>
<dbReference type="GO" id="GO:0003885">
    <property type="term" value="F:D-arabinono-1,4-lactone oxidase activity"/>
    <property type="evidence" value="ECO:0007669"/>
    <property type="project" value="InterPro"/>
</dbReference>
<gene>
    <name evidence="5" type="ORF">FZ934_21205</name>
</gene>
<dbReference type="OrthoDB" id="9800184at2"/>
<dbReference type="Gene3D" id="3.30.465.10">
    <property type="match status" value="1"/>
</dbReference>
<dbReference type="InterPro" id="IPR016166">
    <property type="entry name" value="FAD-bd_PCMH"/>
</dbReference>
<reference evidence="5 6" key="1">
    <citation type="submission" date="2019-08" db="EMBL/GenBank/DDBJ databases">
        <title>Prosopis cineraria nodule microbiome.</title>
        <authorList>
            <person name="Ali R."/>
            <person name="Chaluvadi S.R."/>
            <person name="Wang X."/>
        </authorList>
    </citation>
    <scope>NUCLEOTIDE SEQUENCE [LARGE SCALE GENOMIC DNA]</scope>
    <source>
        <strain evidence="5 6">BG7</strain>
        <plasmid evidence="5 6">unnamed</plasmid>
    </source>
</reference>
<keyword evidence="5" id="KW-0614">Plasmid</keyword>
<keyword evidence="1" id="KW-0285">Flavoprotein</keyword>
<dbReference type="GO" id="GO:0016020">
    <property type="term" value="C:membrane"/>
    <property type="evidence" value="ECO:0007669"/>
    <property type="project" value="InterPro"/>
</dbReference>
<evidence type="ECO:0000256" key="2">
    <source>
        <dbReference type="ARBA" id="ARBA00022827"/>
    </source>
</evidence>
<protein>
    <submittedName>
        <fullName evidence="5">FAD-binding protein</fullName>
    </submittedName>
</protein>
<dbReference type="PANTHER" id="PTHR43762">
    <property type="entry name" value="L-GULONOLACTONE OXIDASE"/>
    <property type="match status" value="1"/>
</dbReference>
<dbReference type="InterPro" id="IPR007173">
    <property type="entry name" value="ALO_C"/>
</dbReference>
<dbReference type="GO" id="GO:0080049">
    <property type="term" value="F:L-gulono-1,4-lactone dehydrogenase activity"/>
    <property type="evidence" value="ECO:0007669"/>
    <property type="project" value="TreeGrafter"/>
</dbReference>